<organism evidence="2 3">
    <name type="scientific">Stegodyphus mimosarum</name>
    <name type="common">African social velvet spider</name>
    <dbReference type="NCBI Taxonomy" id="407821"/>
    <lineage>
        <taxon>Eukaryota</taxon>
        <taxon>Metazoa</taxon>
        <taxon>Ecdysozoa</taxon>
        <taxon>Arthropoda</taxon>
        <taxon>Chelicerata</taxon>
        <taxon>Arachnida</taxon>
        <taxon>Araneae</taxon>
        <taxon>Araneomorphae</taxon>
        <taxon>Entelegynae</taxon>
        <taxon>Eresoidea</taxon>
        <taxon>Eresidae</taxon>
        <taxon>Stegodyphus</taxon>
    </lineage>
</organism>
<accession>A0A087UPA5</accession>
<sequence length="45" mass="5137">MPQCLQISVFLYLLIQFMQLLVLVVVENLLLAHCFLDSMTAKVVV</sequence>
<keyword evidence="3" id="KW-1185">Reference proteome</keyword>
<reference evidence="2 3" key="1">
    <citation type="submission" date="2013-11" db="EMBL/GenBank/DDBJ databases">
        <title>Genome sequencing of Stegodyphus mimosarum.</title>
        <authorList>
            <person name="Bechsgaard J."/>
        </authorList>
    </citation>
    <scope>NUCLEOTIDE SEQUENCE [LARGE SCALE GENOMIC DNA]</scope>
</reference>
<gene>
    <name evidence="2" type="ORF">X975_27116</name>
</gene>
<keyword evidence="1" id="KW-0472">Membrane</keyword>
<keyword evidence="1" id="KW-1133">Transmembrane helix</keyword>
<dbReference type="EMBL" id="KK120847">
    <property type="protein sequence ID" value="KFM79194.1"/>
    <property type="molecule type" value="Genomic_DNA"/>
</dbReference>
<evidence type="ECO:0000313" key="2">
    <source>
        <dbReference type="EMBL" id="KFM79194.1"/>
    </source>
</evidence>
<feature type="non-terminal residue" evidence="2">
    <location>
        <position position="45"/>
    </location>
</feature>
<dbReference type="AlphaFoldDB" id="A0A087UPA5"/>
<evidence type="ECO:0000313" key="3">
    <source>
        <dbReference type="Proteomes" id="UP000054359"/>
    </source>
</evidence>
<feature type="transmembrane region" description="Helical" evidence="1">
    <location>
        <begin position="7"/>
        <end position="26"/>
    </location>
</feature>
<proteinExistence type="predicted"/>
<evidence type="ECO:0000256" key="1">
    <source>
        <dbReference type="SAM" id="Phobius"/>
    </source>
</evidence>
<keyword evidence="1" id="KW-0812">Transmembrane</keyword>
<dbReference type="Proteomes" id="UP000054359">
    <property type="component" value="Unassembled WGS sequence"/>
</dbReference>
<protein>
    <submittedName>
        <fullName evidence="2">Uncharacterized protein</fullName>
    </submittedName>
</protein>
<name>A0A087UPA5_STEMI</name>